<protein>
    <submittedName>
        <fullName evidence="3">Uncharacterized protein</fullName>
    </submittedName>
</protein>
<feature type="region of interest" description="Disordered" evidence="2">
    <location>
        <begin position="292"/>
        <end position="399"/>
    </location>
</feature>
<feature type="compositionally biased region" description="Basic residues" evidence="2">
    <location>
        <begin position="310"/>
        <end position="320"/>
    </location>
</feature>
<dbReference type="OrthoDB" id="5803434at2759"/>
<keyword evidence="1" id="KW-0175">Coiled coil</keyword>
<feature type="coiled-coil region" evidence="1">
    <location>
        <begin position="195"/>
        <end position="222"/>
    </location>
</feature>
<keyword evidence="4" id="KW-1185">Reference proteome</keyword>
<sequence>IIADALSMGRRSAGAALEMSVRTSTGGGTEFKILSAAFARAVGTDECDGGGASSLFSRRTKSAGRLLGIAPQGGELTEAINQMTLVTKLHLRAAEAQRKAAAAFEAHVRNSNNAAVADVGQHQADLLKMDANHATRSAGDRRHYIEELRKIHEQDKLVREAEMRVTSLYEKKAKITESLRKGGAGFLRRRSEDDTLRKRQQLEQVKMEIEAAEIKLDETRRESEVIKMLRYRYGMQGIADSVISYASATTAIFACFREITEMVPAISTQDVMTMNYDGASITQNCVSRLRRDISSSSAVSPPSQLLGAASRRRSDNHRRGGGGYPAPPPLPPPATSAHGASTPPPPYTPTAPTMSELPQPGGCCGASATVTEPRPSPPRFNALYPRLPANPYRRGGLHS</sequence>
<accession>A0A2A6CSM1</accession>
<reference evidence="3" key="2">
    <citation type="submission" date="2022-06" db="UniProtKB">
        <authorList>
            <consortium name="EnsemblMetazoa"/>
        </authorList>
    </citation>
    <scope>IDENTIFICATION</scope>
    <source>
        <strain evidence="3">PS312</strain>
    </source>
</reference>
<evidence type="ECO:0000313" key="4">
    <source>
        <dbReference type="Proteomes" id="UP000005239"/>
    </source>
</evidence>
<feature type="compositionally biased region" description="Low complexity" evidence="2">
    <location>
        <begin position="294"/>
        <end position="303"/>
    </location>
</feature>
<evidence type="ECO:0000313" key="3">
    <source>
        <dbReference type="EnsemblMetazoa" id="PPA12617.1"/>
    </source>
</evidence>
<organism evidence="3 4">
    <name type="scientific">Pristionchus pacificus</name>
    <name type="common">Parasitic nematode worm</name>
    <dbReference type="NCBI Taxonomy" id="54126"/>
    <lineage>
        <taxon>Eukaryota</taxon>
        <taxon>Metazoa</taxon>
        <taxon>Ecdysozoa</taxon>
        <taxon>Nematoda</taxon>
        <taxon>Chromadorea</taxon>
        <taxon>Rhabditida</taxon>
        <taxon>Rhabditina</taxon>
        <taxon>Diplogasteromorpha</taxon>
        <taxon>Diplogasteroidea</taxon>
        <taxon>Neodiplogasteridae</taxon>
        <taxon>Pristionchus</taxon>
    </lineage>
</organism>
<dbReference type="AlphaFoldDB" id="A0A2A6CSM1"/>
<accession>A0A8R1U997</accession>
<feature type="compositionally biased region" description="Pro residues" evidence="2">
    <location>
        <begin position="325"/>
        <end position="334"/>
    </location>
</feature>
<dbReference type="Proteomes" id="UP000005239">
    <property type="component" value="Unassembled WGS sequence"/>
</dbReference>
<gene>
    <name evidence="3" type="primary">WBGene00102171</name>
</gene>
<evidence type="ECO:0000256" key="2">
    <source>
        <dbReference type="SAM" id="MobiDB-lite"/>
    </source>
</evidence>
<name>A0A2A6CSM1_PRIPA</name>
<dbReference type="EnsemblMetazoa" id="PPA12617.1">
    <property type="protein sequence ID" value="PPA12617.1"/>
    <property type="gene ID" value="WBGene00102171"/>
</dbReference>
<reference evidence="4" key="1">
    <citation type="journal article" date="2008" name="Nat. Genet.">
        <title>The Pristionchus pacificus genome provides a unique perspective on nematode lifestyle and parasitism.</title>
        <authorList>
            <person name="Dieterich C."/>
            <person name="Clifton S.W."/>
            <person name="Schuster L.N."/>
            <person name="Chinwalla A."/>
            <person name="Delehaunty K."/>
            <person name="Dinkelacker I."/>
            <person name="Fulton L."/>
            <person name="Fulton R."/>
            <person name="Godfrey J."/>
            <person name="Minx P."/>
            <person name="Mitreva M."/>
            <person name="Roeseler W."/>
            <person name="Tian H."/>
            <person name="Witte H."/>
            <person name="Yang S.P."/>
            <person name="Wilson R.K."/>
            <person name="Sommer R.J."/>
        </authorList>
    </citation>
    <scope>NUCLEOTIDE SEQUENCE [LARGE SCALE GENOMIC DNA]</scope>
    <source>
        <strain evidence="4">PS312</strain>
    </source>
</reference>
<proteinExistence type="predicted"/>
<evidence type="ECO:0000256" key="1">
    <source>
        <dbReference type="SAM" id="Coils"/>
    </source>
</evidence>
<dbReference type="Gene3D" id="1.20.1270.60">
    <property type="entry name" value="Arfaptin homology (AH) domain/BAR domain"/>
    <property type="match status" value="1"/>
</dbReference>
<dbReference type="InterPro" id="IPR027267">
    <property type="entry name" value="AH/BAR_dom_sf"/>
</dbReference>